<feature type="domain" description="DUF7862" evidence="1">
    <location>
        <begin position="670"/>
        <end position="753"/>
    </location>
</feature>
<proteinExistence type="predicted"/>
<feature type="domain" description="DUF7863" evidence="2">
    <location>
        <begin position="209"/>
        <end position="377"/>
    </location>
</feature>
<reference evidence="4 5" key="1">
    <citation type="submission" date="2021-06" db="EMBL/GenBank/DDBJ databases">
        <authorList>
            <person name="Sun Q."/>
            <person name="Li D."/>
        </authorList>
    </citation>
    <scope>NUCLEOTIDE SEQUENCE [LARGE SCALE GENOMIC DNA]</scope>
    <source>
        <strain evidence="4 5">MSJd-7</strain>
    </source>
</reference>
<organism evidence="4 5">
    <name type="scientific">Butyricicoccus intestinisimiae</name>
    <dbReference type="NCBI Taxonomy" id="2841509"/>
    <lineage>
        <taxon>Bacteria</taxon>
        <taxon>Bacillati</taxon>
        <taxon>Bacillota</taxon>
        <taxon>Clostridia</taxon>
        <taxon>Eubacteriales</taxon>
        <taxon>Butyricicoccaceae</taxon>
        <taxon>Butyricicoccus</taxon>
    </lineage>
</organism>
<dbReference type="InterPro" id="IPR057185">
    <property type="entry name" value="DUF7863"/>
</dbReference>
<gene>
    <name evidence="4" type="primary">pglZ</name>
    <name evidence="4" type="ORF">KQI75_13310</name>
</gene>
<dbReference type="Pfam" id="PF25263">
    <property type="entry name" value="DUF7863"/>
    <property type="match status" value="1"/>
</dbReference>
<evidence type="ECO:0000313" key="4">
    <source>
        <dbReference type="EMBL" id="MBU5491577.1"/>
    </source>
</evidence>
<dbReference type="Pfam" id="PF25264">
    <property type="entry name" value="DUF7864"/>
    <property type="match status" value="1"/>
</dbReference>
<dbReference type="Proteomes" id="UP000783588">
    <property type="component" value="Unassembled WGS sequence"/>
</dbReference>
<evidence type="ECO:0000313" key="5">
    <source>
        <dbReference type="Proteomes" id="UP000783588"/>
    </source>
</evidence>
<dbReference type="NCBIfam" id="NF033445">
    <property type="entry name" value="BREX_PglZ_4"/>
    <property type="match status" value="1"/>
</dbReference>
<dbReference type="InterPro" id="IPR057184">
    <property type="entry name" value="DUF7862"/>
</dbReference>
<comment type="caution">
    <text evidence="4">The sequence shown here is derived from an EMBL/GenBank/DDBJ whole genome shotgun (WGS) entry which is preliminary data.</text>
</comment>
<dbReference type="Pfam" id="PF25262">
    <property type="entry name" value="DUF7862"/>
    <property type="match status" value="1"/>
</dbReference>
<sequence>MRFSIEKCIQAIDRYLVRSADSTLRLVNVDNPAQMNQLIERYRVKGNEFLTVAQYSKPDEKAQTEEMLYAISNKMGNLFVSGFTTFWKLEGEAEVKKQLDRLLHMSVKGHVVVLCYQCEHLLNFADARIERLIYFVNDGEIIRRPEICFYREVDFVPIETEFVVGIQAIPEAIETRVMMSLAVVTTKPKTAFPYAQFVIQQEESAFDALCRIDGMTSRLQEAWGTEEQWKNALRMLRSEGTWIKVFESRFHTSINLDLMIQNLLGNDEESDWLYFIALQMLEAKNCEYLQCVLNHSDSLENMKQHVVRDILELEPDMQMYWNRYNERKQLLQDMDIFEQYIPDFCNMVLIKREKAIFYLTDCTDEENLVLFQTLEQYAEYYDRDTLQQIFLHTNPKLCSYLTVFDFKNDLLNTYFKQYVWQKLTNHIDPAFEKLVEEQAIKRDYNAILSPRISCLERIPERHSYAYFIDALGVEYLGYISDRCRQLEVTADIHVARADIPTITVKNKDFLEYFSQKGIEYASVKAIDEYKHKGENDYNYSLTKLPLHLPKELEEIEKVLKKAKYYLTKEQFQQIILISDHGASRLAVIREHDLTVDVNAKGTHGGRVCDYSDNVVSITKALLSDDEQYYVIANYDRFKGGRLPSVETHGGATLEEVTVPLIVLTVKPQEIEIIIENPVVESSIKKPPVIYFYTKTKLENIAVDIQGTKYSVEWKDEHSFCIVMDKRTRKGMYKASVISDEHILVSELEFKIEKAGMKTKDIL</sequence>
<accession>A0ABS6EVH8</accession>
<dbReference type="RefSeq" id="WP_216471320.1">
    <property type="nucleotide sequence ID" value="NZ_JAHLQI010000012.1"/>
</dbReference>
<evidence type="ECO:0000259" key="2">
    <source>
        <dbReference type="Pfam" id="PF25263"/>
    </source>
</evidence>
<keyword evidence="5" id="KW-1185">Reference proteome</keyword>
<evidence type="ECO:0000259" key="1">
    <source>
        <dbReference type="Pfam" id="PF25262"/>
    </source>
</evidence>
<feature type="domain" description="DUF7864" evidence="3">
    <location>
        <begin position="6"/>
        <end position="185"/>
    </location>
</feature>
<dbReference type="InterPro" id="IPR057186">
    <property type="entry name" value="DUF7864"/>
</dbReference>
<name>A0ABS6EVH8_9FIRM</name>
<dbReference type="EMBL" id="JAHLQI010000012">
    <property type="protein sequence ID" value="MBU5491577.1"/>
    <property type="molecule type" value="Genomic_DNA"/>
</dbReference>
<evidence type="ECO:0000259" key="3">
    <source>
        <dbReference type="Pfam" id="PF25264"/>
    </source>
</evidence>
<protein>
    <submittedName>
        <fullName evidence="4">BREX-4 system phosphatase PglZ</fullName>
    </submittedName>
</protein>